<sequence>MVIAVNYAYSLTEVDILLILLGLFLIYKFFWTKKHYIDKPKPSEGDPVPMQDFTLEELKKFNQANPDNLLVAIDRKVYDLTKSRKMYQDDKNLLECLENLADPTPSTVDKEELIKWHKLFERKYPLMALMFPCHIPKAPVKWNEHLWSVEVTPTVETFLTTVFEHRRDAQFNSEQHRHLTEMIVKMPNEEEEIADE</sequence>
<dbReference type="AlphaFoldDB" id="A0A8S1GZV0"/>
<protein>
    <recommendedName>
        <fullName evidence="4">Cytochrome b5 heme-binding domain-containing protein</fullName>
    </recommendedName>
</protein>
<keyword evidence="1" id="KW-1133">Transmembrane helix</keyword>
<keyword evidence="3" id="KW-1185">Reference proteome</keyword>
<accession>A0A8S1GZV0</accession>
<keyword evidence="1" id="KW-0472">Membrane</keyword>
<evidence type="ECO:0000256" key="1">
    <source>
        <dbReference type="SAM" id="Phobius"/>
    </source>
</evidence>
<evidence type="ECO:0000313" key="3">
    <source>
        <dbReference type="Proteomes" id="UP000835052"/>
    </source>
</evidence>
<keyword evidence="1" id="KW-0812">Transmembrane</keyword>
<name>A0A8S1GZV0_9PELO</name>
<dbReference type="EMBL" id="CAJGYM010000008">
    <property type="protein sequence ID" value="CAD6188622.1"/>
    <property type="molecule type" value="Genomic_DNA"/>
</dbReference>
<dbReference type="SUPFAM" id="SSF55856">
    <property type="entry name" value="Cytochrome b5-like heme/steroid binding domain"/>
    <property type="match status" value="1"/>
</dbReference>
<dbReference type="OrthoDB" id="5791125at2759"/>
<gene>
    <name evidence="2" type="ORF">CAUJ_LOCUS4541</name>
</gene>
<dbReference type="InterPro" id="IPR036400">
    <property type="entry name" value="Cyt_B5-like_heme/steroid_sf"/>
</dbReference>
<organism evidence="2 3">
    <name type="scientific">Caenorhabditis auriculariae</name>
    <dbReference type="NCBI Taxonomy" id="2777116"/>
    <lineage>
        <taxon>Eukaryota</taxon>
        <taxon>Metazoa</taxon>
        <taxon>Ecdysozoa</taxon>
        <taxon>Nematoda</taxon>
        <taxon>Chromadorea</taxon>
        <taxon>Rhabditida</taxon>
        <taxon>Rhabditina</taxon>
        <taxon>Rhabditomorpha</taxon>
        <taxon>Rhabditoidea</taxon>
        <taxon>Rhabditidae</taxon>
        <taxon>Peloderinae</taxon>
        <taxon>Caenorhabditis</taxon>
    </lineage>
</organism>
<dbReference type="Proteomes" id="UP000835052">
    <property type="component" value="Unassembled WGS sequence"/>
</dbReference>
<proteinExistence type="predicted"/>
<comment type="caution">
    <text evidence="2">The sequence shown here is derived from an EMBL/GenBank/DDBJ whole genome shotgun (WGS) entry which is preliminary data.</text>
</comment>
<feature type="transmembrane region" description="Helical" evidence="1">
    <location>
        <begin position="6"/>
        <end position="31"/>
    </location>
</feature>
<reference evidence="2" key="1">
    <citation type="submission" date="2020-10" db="EMBL/GenBank/DDBJ databases">
        <authorList>
            <person name="Kikuchi T."/>
        </authorList>
    </citation>
    <scope>NUCLEOTIDE SEQUENCE</scope>
    <source>
        <strain evidence="2">NKZ352</strain>
    </source>
</reference>
<evidence type="ECO:0000313" key="2">
    <source>
        <dbReference type="EMBL" id="CAD6188622.1"/>
    </source>
</evidence>
<evidence type="ECO:0008006" key="4">
    <source>
        <dbReference type="Google" id="ProtNLM"/>
    </source>
</evidence>
<dbReference type="Gene3D" id="3.10.120.10">
    <property type="entry name" value="Cytochrome b5-like heme/steroid binding domain"/>
    <property type="match status" value="1"/>
</dbReference>